<dbReference type="UniPathway" id="UPA00031">
    <property type="reaction ID" value="UER00008"/>
</dbReference>
<feature type="binding site" evidence="12">
    <location>
        <position position="99"/>
    </location>
    <ligand>
        <name>Zn(2+)</name>
        <dbReference type="ChEBI" id="CHEBI:29105"/>
        <note>ligand shared between dimeric partners</note>
    </ligand>
</feature>
<dbReference type="InterPro" id="IPR002496">
    <property type="entry name" value="PRib_AMP_CycHydrolase_dom"/>
</dbReference>
<dbReference type="RefSeq" id="WP_171198161.1">
    <property type="nucleotide sequence ID" value="NZ_JABEND010000001.1"/>
</dbReference>
<evidence type="ECO:0000256" key="4">
    <source>
        <dbReference type="ARBA" id="ARBA00005204"/>
    </source>
</evidence>
<evidence type="ECO:0000256" key="1">
    <source>
        <dbReference type="ARBA" id="ARBA00000024"/>
    </source>
</evidence>
<dbReference type="HAMAP" id="MF_01021">
    <property type="entry name" value="HisI"/>
    <property type="match status" value="1"/>
</dbReference>
<dbReference type="EC" id="3.5.4.19" evidence="12"/>
<proteinExistence type="inferred from homology"/>
<gene>
    <name evidence="12 14" type="primary">hisI</name>
    <name evidence="14" type="ORF">HKD39_02185</name>
</gene>
<comment type="cofactor">
    <cofactor evidence="12">
        <name>Mg(2+)</name>
        <dbReference type="ChEBI" id="CHEBI:18420"/>
    </cofactor>
    <text evidence="12">Binds 1 Mg(2+) ion per subunit.</text>
</comment>
<dbReference type="GO" id="GO:0008270">
    <property type="term" value="F:zinc ion binding"/>
    <property type="evidence" value="ECO:0007669"/>
    <property type="project" value="UniProtKB-UniRule"/>
</dbReference>
<dbReference type="Proteomes" id="UP000562984">
    <property type="component" value="Unassembled WGS sequence"/>
</dbReference>
<dbReference type="Pfam" id="PF01502">
    <property type="entry name" value="PRA-CH"/>
    <property type="match status" value="1"/>
</dbReference>
<dbReference type="Gene3D" id="3.10.20.810">
    <property type="entry name" value="Phosphoribosyl-AMP cyclohydrolase"/>
    <property type="match status" value="1"/>
</dbReference>
<accession>A0A849A1V6</accession>
<dbReference type="FunFam" id="3.10.20.810:FF:000001">
    <property type="entry name" value="Histidine biosynthesis bifunctional protein HisIE"/>
    <property type="match status" value="1"/>
</dbReference>
<comment type="catalytic activity">
    <reaction evidence="1 12">
        <text>1-(5-phospho-beta-D-ribosyl)-5'-AMP + H2O = 1-(5-phospho-beta-D-ribosyl)-5-[(5-phospho-beta-D-ribosylamino)methylideneamino]imidazole-4-carboxamide</text>
        <dbReference type="Rhea" id="RHEA:20049"/>
        <dbReference type="ChEBI" id="CHEBI:15377"/>
        <dbReference type="ChEBI" id="CHEBI:58435"/>
        <dbReference type="ChEBI" id="CHEBI:59457"/>
        <dbReference type="EC" id="3.5.4.19"/>
    </reaction>
</comment>
<dbReference type="InterPro" id="IPR038019">
    <property type="entry name" value="PRib_AMP_CycHydrolase_sf"/>
</dbReference>
<comment type="similarity">
    <text evidence="5">In the C-terminal section; belongs to the PRA-PH family.</text>
</comment>
<keyword evidence="11 12" id="KW-0368">Histidine biosynthesis</keyword>
<dbReference type="GO" id="GO:0005737">
    <property type="term" value="C:cytoplasm"/>
    <property type="evidence" value="ECO:0007669"/>
    <property type="project" value="UniProtKB-SubCell"/>
</dbReference>
<dbReference type="GO" id="GO:0000287">
    <property type="term" value="F:magnesium ion binding"/>
    <property type="evidence" value="ECO:0007669"/>
    <property type="project" value="UniProtKB-UniRule"/>
</dbReference>
<keyword evidence="15" id="KW-1185">Reference proteome</keyword>
<evidence type="ECO:0000256" key="5">
    <source>
        <dbReference type="ARBA" id="ARBA00007731"/>
    </source>
</evidence>
<comment type="catalytic activity">
    <reaction evidence="2">
        <text>1-(5-phospho-beta-D-ribosyl)-ATP + H2O = 1-(5-phospho-beta-D-ribosyl)-5'-AMP + diphosphate + H(+)</text>
        <dbReference type="Rhea" id="RHEA:22828"/>
        <dbReference type="ChEBI" id="CHEBI:15377"/>
        <dbReference type="ChEBI" id="CHEBI:15378"/>
        <dbReference type="ChEBI" id="CHEBI:33019"/>
        <dbReference type="ChEBI" id="CHEBI:59457"/>
        <dbReference type="ChEBI" id="CHEBI:73183"/>
        <dbReference type="EC" id="3.6.1.31"/>
    </reaction>
</comment>
<keyword evidence="9 12" id="KW-0378">Hydrolase</keyword>
<comment type="function">
    <text evidence="12">Catalyzes the hydrolysis of the adenine ring of phosphoribosyl-AMP.</text>
</comment>
<dbReference type="PANTHER" id="PTHR42945:SF1">
    <property type="entry name" value="HISTIDINE BIOSYNTHESIS BIFUNCTIONAL PROTEIN HIS7"/>
    <property type="match status" value="1"/>
</dbReference>
<feature type="binding site" evidence="12">
    <location>
        <position position="106"/>
    </location>
    <ligand>
        <name>Zn(2+)</name>
        <dbReference type="ChEBI" id="CHEBI:29105"/>
        <note>ligand shared between dimeric partners</note>
    </ligand>
</feature>
<dbReference type="GO" id="GO:0004635">
    <property type="term" value="F:phosphoribosyl-AMP cyclohydrolase activity"/>
    <property type="evidence" value="ECO:0007669"/>
    <property type="project" value="UniProtKB-UniRule"/>
</dbReference>
<keyword evidence="12" id="KW-0479">Metal-binding</keyword>
<comment type="similarity">
    <text evidence="12">Belongs to the PRA-CH family.</text>
</comment>
<dbReference type="PANTHER" id="PTHR42945">
    <property type="entry name" value="HISTIDINE BIOSYNTHESIS BIFUNCTIONAL PROTEIN"/>
    <property type="match status" value="1"/>
</dbReference>
<evidence type="ECO:0000313" key="15">
    <source>
        <dbReference type="Proteomes" id="UP000562984"/>
    </source>
</evidence>
<evidence type="ECO:0000256" key="10">
    <source>
        <dbReference type="ARBA" id="ARBA00022842"/>
    </source>
</evidence>
<comment type="similarity">
    <text evidence="6">In the N-terminal section; belongs to the PRA-CH family.</text>
</comment>
<dbReference type="GO" id="GO:0000105">
    <property type="term" value="P:L-histidine biosynthetic process"/>
    <property type="evidence" value="ECO:0007669"/>
    <property type="project" value="UniProtKB-UniRule"/>
</dbReference>
<comment type="pathway">
    <text evidence="3 12">Amino-acid biosynthesis; L-histidine biosynthesis; L-histidine from 5-phospho-alpha-D-ribose 1-diphosphate: step 3/9.</text>
</comment>
<comment type="caution">
    <text evidence="14">The sequence shown here is derived from an EMBL/GenBank/DDBJ whole genome shotgun (WGS) entry which is preliminary data.</text>
</comment>
<evidence type="ECO:0000256" key="3">
    <source>
        <dbReference type="ARBA" id="ARBA00005169"/>
    </source>
</evidence>
<evidence type="ECO:0000256" key="8">
    <source>
        <dbReference type="ARBA" id="ARBA00022605"/>
    </source>
</evidence>
<evidence type="ECO:0000256" key="2">
    <source>
        <dbReference type="ARBA" id="ARBA00001460"/>
    </source>
</evidence>
<dbReference type="GO" id="GO:0004636">
    <property type="term" value="F:phosphoribosyl-ATP diphosphatase activity"/>
    <property type="evidence" value="ECO:0007669"/>
    <property type="project" value="UniProtKB-EC"/>
</dbReference>
<comment type="pathway">
    <text evidence="4">Amino-acid biosynthesis; L-histidine biosynthesis; L-histidine from 5-phospho-alpha-D-ribose 1-diphosphate: step 2/9.</text>
</comment>
<feature type="domain" description="Phosphoribosyl-AMP cyclohydrolase" evidence="13">
    <location>
        <begin position="35"/>
        <end position="107"/>
    </location>
</feature>
<keyword evidence="10 12" id="KW-0460">Magnesium</keyword>
<keyword evidence="12" id="KW-0862">Zinc</keyword>
<sequence length="127" mass="13768">MAEPERALTPESLRYNTDGLVAVVAQQYDTGEVLMVAWMDAEAVRRTLASGEVTYWSRSRAEYWRKGATSGNTQRLVELRHDCDGDALLALVDQTGPACHTGTRSCFDPGRRIAGAGAEQPVSGPAQ</sequence>
<dbReference type="InterPro" id="IPR026660">
    <property type="entry name" value="PRA-CH"/>
</dbReference>
<feature type="binding site" evidence="12">
    <location>
        <position position="84"/>
    </location>
    <ligand>
        <name>Mg(2+)</name>
        <dbReference type="ChEBI" id="CHEBI:18420"/>
    </ligand>
</feature>
<dbReference type="NCBIfam" id="NF000768">
    <property type="entry name" value="PRK00051.1"/>
    <property type="match status" value="1"/>
</dbReference>
<dbReference type="SUPFAM" id="SSF141734">
    <property type="entry name" value="HisI-like"/>
    <property type="match status" value="1"/>
</dbReference>
<feature type="binding site" evidence="12">
    <location>
        <position position="86"/>
    </location>
    <ligand>
        <name>Mg(2+)</name>
        <dbReference type="ChEBI" id="CHEBI:18420"/>
    </ligand>
</feature>
<comment type="subunit">
    <text evidence="12">Homodimer.</text>
</comment>
<organism evidence="14 15">
    <name type="scientific">Nakamurella aerolata</name>
    <dbReference type="NCBI Taxonomy" id="1656892"/>
    <lineage>
        <taxon>Bacteria</taxon>
        <taxon>Bacillati</taxon>
        <taxon>Actinomycetota</taxon>
        <taxon>Actinomycetes</taxon>
        <taxon>Nakamurellales</taxon>
        <taxon>Nakamurellaceae</taxon>
        <taxon>Nakamurella</taxon>
    </lineage>
</organism>
<evidence type="ECO:0000256" key="6">
    <source>
        <dbReference type="ARBA" id="ARBA00008299"/>
    </source>
</evidence>
<keyword evidence="8 12" id="KW-0028">Amino-acid biosynthesis</keyword>
<evidence type="ECO:0000259" key="13">
    <source>
        <dbReference type="Pfam" id="PF01502"/>
    </source>
</evidence>
<feature type="binding site" evidence="12">
    <location>
        <position position="82"/>
    </location>
    <ligand>
        <name>Mg(2+)</name>
        <dbReference type="ChEBI" id="CHEBI:18420"/>
    </ligand>
</feature>
<reference evidence="14 15" key="1">
    <citation type="submission" date="2020-05" db="EMBL/GenBank/DDBJ databases">
        <title>Nakamurella sp. DB0629 isolated from air conditioner.</title>
        <authorList>
            <person name="Kim D.H."/>
            <person name="Kim D.-U."/>
        </authorList>
    </citation>
    <scope>NUCLEOTIDE SEQUENCE [LARGE SCALE GENOMIC DNA]</scope>
    <source>
        <strain evidence="14 15">DB0629</strain>
    </source>
</reference>
<dbReference type="AlphaFoldDB" id="A0A849A1V6"/>
<protein>
    <recommendedName>
        <fullName evidence="12">Phosphoribosyl-AMP cyclohydrolase</fullName>
        <shortName evidence="12">PRA-CH</shortName>
        <ecNumber evidence="12">3.5.4.19</ecNumber>
    </recommendedName>
</protein>
<comment type="subcellular location">
    <subcellularLocation>
        <location evidence="12">Cytoplasm</location>
    </subcellularLocation>
</comment>
<evidence type="ECO:0000256" key="7">
    <source>
        <dbReference type="ARBA" id="ARBA00022490"/>
    </source>
</evidence>
<evidence type="ECO:0000256" key="9">
    <source>
        <dbReference type="ARBA" id="ARBA00022801"/>
    </source>
</evidence>
<feature type="binding site" evidence="12">
    <location>
        <position position="83"/>
    </location>
    <ligand>
        <name>Zn(2+)</name>
        <dbReference type="ChEBI" id="CHEBI:29105"/>
        <note>ligand shared between dimeric partners</note>
    </ligand>
</feature>
<evidence type="ECO:0000256" key="12">
    <source>
        <dbReference type="HAMAP-Rule" id="MF_01021"/>
    </source>
</evidence>
<comment type="cofactor">
    <cofactor evidence="12">
        <name>Zn(2+)</name>
        <dbReference type="ChEBI" id="CHEBI:29105"/>
    </cofactor>
    <text evidence="12">Binds 1 zinc ion per subunit.</text>
</comment>
<keyword evidence="7 12" id="KW-0963">Cytoplasm</keyword>
<evidence type="ECO:0000313" key="14">
    <source>
        <dbReference type="EMBL" id="NNG34545.1"/>
    </source>
</evidence>
<evidence type="ECO:0000256" key="11">
    <source>
        <dbReference type="ARBA" id="ARBA00023102"/>
    </source>
</evidence>
<dbReference type="EMBL" id="JABEND010000001">
    <property type="protein sequence ID" value="NNG34545.1"/>
    <property type="molecule type" value="Genomic_DNA"/>
</dbReference>
<name>A0A849A1V6_9ACTN</name>